<protein>
    <submittedName>
        <fullName evidence="2">Unannotated protein</fullName>
    </submittedName>
</protein>
<organism evidence="2">
    <name type="scientific">freshwater metagenome</name>
    <dbReference type="NCBI Taxonomy" id="449393"/>
    <lineage>
        <taxon>unclassified sequences</taxon>
        <taxon>metagenomes</taxon>
        <taxon>ecological metagenomes</taxon>
    </lineage>
</organism>
<reference evidence="2" key="1">
    <citation type="submission" date="2020-05" db="EMBL/GenBank/DDBJ databases">
        <authorList>
            <person name="Chiriac C."/>
            <person name="Salcher M."/>
            <person name="Ghai R."/>
            <person name="Kavagutti S V."/>
        </authorList>
    </citation>
    <scope>NUCLEOTIDE SEQUENCE</scope>
</reference>
<evidence type="ECO:0000256" key="1">
    <source>
        <dbReference type="SAM" id="MobiDB-lite"/>
    </source>
</evidence>
<accession>A0A6J7FAY0</accession>
<proteinExistence type="predicted"/>
<sequence>MMSSVPMPTAMVPTKNAATNPSAPMFTGNTVAARNMTTSAMMGINSVDIEGLRFV</sequence>
<feature type="region of interest" description="Disordered" evidence="1">
    <location>
        <begin position="1"/>
        <end position="27"/>
    </location>
</feature>
<dbReference type="EMBL" id="CAFBLX010000129">
    <property type="protein sequence ID" value="CAB4892181.1"/>
    <property type="molecule type" value="Genomic_DNA"/>
</dbReference>
<gene>
    <name evidence="2" type="ORF">UFOPK3472_01969</name>
</gene>
<name>A0A6J7FAY0_9ZZZZ</name>
<evidence type="ECO:0000313" key="2">
    <source>
        <dbReference type="EMBL" id="CAB4892181.1"/>
    </source>
</evidence>
<dbReference type="AlphaFoldDB" id="A0A6J7FAY0"/>
<feature type="compositionally biased region" description="Polar residues" evidence="1">
    <location>
        <begin position="16"/>
        <end position="27"/>
    </location>
</feature>